<name>A0A850HDC0_9SPHN</name>
<reference evidence="2 3" key="1">
    <citation type="submission" date="2020-06" db="EMBL/GenBank/DDBJ databases">
        <title>Altererythrobacter lutimaris sp. nov., a marine bacterium isolated from a tidal flat.</title>
        <authorList>
            <person name="Kim D."/>
            <person name="Yoo Y."/>
            <person name="Kim J.-J."/>
        </authorList>
    </citation>
    <scope>NUCLEOTIDE SEQUENCE [LARGE SCALE GENOMIC DNA]</scope>
    <source>
        <strain evidence="2 3">JGD-16</strain>
    </source>
</reference>
<proteinExistence type="predicted"/>
<protein>
    <submittedName>
        <fullName evidence="2">YdcF family protein</fullName>
    </submittedName>
</protein>
<gene>
    <name evidence="2" type="ORF">HUO12_11880</name>
</gene>
<organism evidence="2 3">
    <name type="scientific">Altererythrobacter lutimaris</name>
    <dbReference type="NCBI Taxonomy" id="2743979"/>
    <lineage>
        <taxon>Bacteria</taxon>
        <taxon>Pseudomonadati</taxon>
        <taxon>Pseudomonadota</taxon>
        <taxon>Alphaproteobacteria</taxon>
        <taxon>Sphingomonadales</taxon>
        <taxon>Erythrobacteraceae</taxon>
        <taxon>Altererythrobacter</taxon>
    </lineage>
</organism>
<sequence length="176" mass="19433">MIIRLLSLLFLGWIFGFIWFVFALPAPAADEQTDAVIVPTGSAGRIPHGLEVLEDGYAEQMLVSGVDPEVKPAEFAAQFDVSSSRMECCVTLGFNAVDTRSNAQEIAAWVGEREISSLRLVTADWHMRRAAHELELVLPDDVEIVRDAVQTEPRLSGLMLEYNKLIASWISGLFGL</sequence>
<evidence type="ECO:0000313" key="3">
    <source>
        <dbReference type="Proteomes" id="UP000546031"/>
    </source>
</evidence>
<feature type="domain" description="DUF218" evidence="1">
    <location>
        <begin position="34"/>
        <end position="135"/>
    </location>
</feature>
<accession>A0A850HDC0</accession>
<dbReference type="EMBL" id="JABWTA010000001">
    <property type="protein sequence ID" value="NVE95600.1"/>
    <property type="molecule type" value="Genomic_DNA"/>
</dbReference>
<dbReference type="RefSeq" id="WP_176273803.1">
    <property type="nucleotide sequence ID" value="NZ_JABWTA010000001.1"/>
</dbReference>
<dbReference type="InterPro" id="IPR003848">
    <property type="entry name" value="DUF218"/>
</dbReference>
<keyword evidence="3" id="KW-1185">Reference proteome</keyword>
<evidence type="ECO:0000313" key="2">
    <source>
        <dbReference type="EMBL" id="NVE95600.1"/>
    </source>
</evidence>
<dbReference type="CDD" id="cd06259">
    <property type="entry name" value="YdcF-like"/>
    <property type="match status" value="1"/>
</dbReference>
<dbReference type="Pfam" id="PF02698">
    <property type="entry name" value="DUF218"/>
    <property type="match status" value="1"/>
</dbReference>
<evidence type="ECO:0000259" key="1">
    <source>
        <dbReference type="Pfam" id="PF02698"/>
    </source>
</evidence>
<dbReference type="AlphaFoldDB" id="A0A850HDC0"/>
<dbReference type="Proteomes" id="UP000546031">
    <property type="component" value="Unassembled WGS sequence"/>
</dbReference>
<comment type="caution">
    <text evidence="2">The sequence shown here is derived from an EMBL/GenBank/DDBJ whole genome shotgun (WGS) entry which is preliminary data.</text>
</comment>